<evidence type="ECO:0000313" key="5">
    <source>
        <dbReference type="Proteomes" id="UP000536746"/>
    </source>
</evidence>
<keyword evidence="1" id="KW-1133">Transmembrane helix</keyword>
<keyword evidence="1" id="KW-0472">Membrane</keyword>
<evidence type="ECO:0000256" key="1">
    <source>
        <dbReference type="SAM" id="Phobius"/>
    </source>
</evidence>
<organism evidence="3 4">
    <name type="scientific">Herbaspirillum robiniae</name>
    <dbReference type="NCBI Taxonomy" id="2014887"/>
    <lineage>
        <taxon>Bacteria</taxon>
        <taxon>Pseudomonadati</taxon>
        <taxon>Pseudomonadota</taxon>
        <taxon>Betaproteobacteria</taxon>
        <taxon>Burkholderiales</taxon>
        <taxon>Oxalobacteraceae</taxon>
        <taxon>Herbaspirillum</taxon>
    </lineage>
</organism>
<sequence>MHFVAESVPGEITLMFISYLMFCTVLMYLFVKTDREWGRMEVSLDDAGRRDPEAMNASALLFSSAEIGPEPMFADVEVRQSLRHCAEHHDLNCTCFLHGQRKDDV</sequence>
<protein>
    <submittedName>
        <fullName evidence="3">Uncharacterized protein</fullName>
    </submittedName>
</protein>
<dbReference type="Proteomes" id="UP000197596">
    <property type="component" value="Unassembled WGS sequence"/>
</dbReference>
<reference evidence="3 4" key="1">
    <citation type="submission" date="2017-06" db="EMBL/GenBank/DDBJ databases">
        <title>Herbaspirillum phytohormonus sp. nov., isolated from the root nodule of Robinia pseudoacacia in lead-zinc mine.</title>
        <authorList>
            <person name="Fan M."/>
            <person name="Lin Y."/>
        </authorList>
    </citation>
    <scope>NUCLEOTIDE SEQUENCE [LARGE SCALE GENOMIC DNA]</scope>
    <source>
        <strain evidence="3 4">HZ10</strain>
    </source>
</reference>
<dbReference type="AlphaFoldDB" id="A0A246WW46"/>
<dbReference type="RefSeq" id="WP_079215631.1">
    <property type="nucleotide sequence ID" value="NZ_CP018845.1"/>
</dbReference>
<reference evidence="2 5" key="2">
    <citation type="journal article" date="2020" name="Front. Plant Sci.">
        <title>Isolation of Rhizosphere Bacteria That Improve Quality and Water Stress Tolerance in Greenhouse Ornamentals.</title>
        <authorList>
            <person name="Nordstedt N.P."/>
            <person name="Jones M.L."/>
        </authorList>
    </citation>
    <scope>NUCLEOTIDE SEQUENCE [LARGE SCALE GENOMIC DNA]</scope>
    <source>
        <strain evidence="2 5">C6C2</strain>
    </source>
</reference>
<accession>A0A246WW46</accession>
<feature type="transmembrane region" description="Helical" evidence="1">
    <location>
        <begin position="12"/>
        <end position="31"/>
    </location>
</feature>
<dbReference type="OrthoDB" id="8719737at2"/>
<gene>
    <name evidence="3" type="ORF">CEJ42_04510</name>
    <name evidence="2" type="ORF">HNO84_05045</name>
</gene>
<comment type="caution">
    <text evidence="3">The sequence shown here is derived from an EMBL/GenBank/DDBJ whole genome shotgun (WGS) entry which is preliminary data.</text>
</comment>
<evidence type="ECO:0000313" key="3">
    <source>
        <dbReference type="EMBL" id="OWY31309.1"/>
    </source>
</evidence>
<keyword evidence="5" id="KW-1185">Reference proteome</keyword>
<dbReference type="EMBL" id="JABFMT010000003">
    <property type="protein sequence ID" value="NUU00953.1"/>
    <property type="molecule type" value="Genomic_DNA"/>
</dbReference>
<dbReference type="EMBL" id="NJGU01000001">
    <property type="protein sequence ID" value="OWY31309.1"/>
    <property type="molecule type" value="Genomic_DNA"/>
</dbReference>
<keyword evidence="1" id="KW-0812">Transmembrane</keyword>
<proteinExistence type="predicted"/>
<evidence type="ECO:0000313" key="4">
    <source>
        <dbReference type="Proteomes" id="UP000197596"/>
    </source>
</evidence>
<dbReference type="Proteomes" id="UP000536746">
    <property type="component" value="Unassembled WGS sequence"/>
</dbReference>
<name>A0A246WW46_9BURK</name>
<evidence type="ECO:0000313" key="2">
    <source>
        <dbReference type="EMBL" id="NUU00953.1"/>
    </source>
</evidence>